<organism evidence="1 2">
    <name type="scientific">Pleurodeles waltl</name>
    <name type="common">Iberian ribbed newt</name>
    <dbReference type="NCBI Taxonomy" id="8319"/>
    <lineage>
        <taxon>Eukaryota</taxon>
        <taxon>Metazoa</taxon>
        <taxon>Chordata</taxon>
        <taxon>Craniata</taxon>
        <taxon>Vertebrata</taxon>
        <taxon>Euteleostomi</taxon>
        <taxon>Amphibia</taxon>
        <taxon>Batrachia</taxon>
        <taxon>Caudata</taxon>
        <taxon>Salamandroidea</taxon>
        <taxon>Salamandridae</taxon>
        <taxon>Pleurodelinae</taxon>
        <taxon>Pleurodeles</taxon>
    </lineage>
</organism>
<sequence>MGGCPLSTVLFPHSFGPLSWRSPLASLLASSHISYSSRNLFPNTALWLHCRTHSPLGPPWFLHDAPGHYYGAHTAGDDGGCHLHGMDSKISDLTAETISIRIDIAGFQEVEGMQQRLTTVEARFNTLPDRYQELLYLRDKLTDPEDRSHSNDVHFFGFPDCAEGTDVRAFFRVLLPNLVSLTFTSPM</sequence>
<proteinExistence type="predicted"/>
<evidence type="ECO:0000313" key="1">
    <source>
        <dbReference type="EMBL" id="KAJ1157073.1"/>
    </source>
</evidence>
<dbReference type="EMBL" id="JANPWB010000009">
    <property type="protein sequence ID" value="KAJ1157073.1"/>
    <property type="molecule type" value="Genomic_DNA"/>
</dbReference>
<reference evidence="1" key="1">
    <citation type="journal article" date="2022" name="bioRxiv">
        <title>Sequencing and chromosome-scale assembly of the giantPleurodeles waltlgenome.</title>
        <authorList>
            <person name="Brown T."/>
            <person name="Elewa A."/>
            <person name="Iarovenko S."/>
            <person name="Subramanian E."/>
            <person name="Araus A.J."/>
            <person name="Petzold A."/>
            <person name="Susuki M."/>
            <person name="Suzuki K.-i.T."/>
            <person name="Hayashi T."/>
            <person name="Toyoda A."/>
            <person name="Oliveira C."/>
            <person name="Osipova E."/>
            <person name="Leigh N.D."/>
            <person name="Simon A."/>
            <person name="Yun M.H."/>
        </authorList>
    </citation>
    <scope>NUCLEOTIDE SEQUENCE</scope>
    <source>
        <strain evidence="1">20211129_DDA</strain>
        <tissue evidence="1">Liver</tissue>
    </source>
</reference>
<name>A0AAV7RYP9_PLEWA</name>
<dbReference type="AlphaFoldDB" id="A0AAV7RYP9"/>
<comment type="caution">
    <text evidence="1">The sequence shown here is derived from an EMBL/GenBank/DDBJ whole genome shotgun (WGS) entry which is preliminary data.</text>
</comment>
<evidence type="ECO:0000313" key="2">
    <source>
        <dbReference type="Proteomes" id="UP001066276"/>
    </source>
</evidence>
<dbReference type="Proteomes" id="UP001066276">
    <property type="component" value="Chromosome 5"/>
</dbReference>
<accession>A0AAV7RYP9</accession>
<keyword evidence="2" id="KW-1185">Reference proteome</keyword>
<gene>
    <name evidence="1" type="ORF">NDU88_009788</name>
</gene>
<protein>
    <submittedName>
        <fullName evidence="1">Uncharacterized protein</fullName>
    </submittedName>
</protein>